<evidence type="ECO:0000256" key="2">
    <source>
        <dbReference type="ARBA" id="ARBA00023015"/>
    </source>
</evidence>
<dbReference type="PANTHER" id="PTHR43133:SF25">
    <property type="entry name" value="RNA POLYMERASE SIGMA FACTOR RFAY-RELATED"/>
    <property type="match status" value="1"/>
</dbReference>
<dbReference type="InterPro" id="IPR036388">
    <property type="entry name" value="WH-like_DNA-bd_sf"/>
</dbReference>
<dbReference type="Pfam" id="PF08281">
    <property type="entry name" value="Sigma70_r4_2"/>
    <property type="match status" value="1"/>
</dbReference>
<dbReference type="Pfam" id="PF04542">
    <property type="entry name" value="Sigma70_r2"/>
    <property type="match status" value="1"/>
</dbReference>
<evidence type="ECO:0000313" key="8">
    <source>
        <dbReference type="Proteomes" id="UP000076079"/>
    </source>
</evidence>
<protein>
    <submittedName>
        <fullName evidence="7">Sigma-W factor</fullName>
    </submittedName>
</protein>
<gene>
    <name evidence="7" type="primary">sigW_1</name>
    <name evidence="7" type="ORF">LuPra_00960</name>
</gene>
<evidence type="ECO:0000256" key="4">
    <source>
        <dbReference type="ARBA" id="ARBA00023163"/>
    </source>
</evidence>
<accession>A0A143PJ29</accession>
<dbReference type="InterPro" id="IPR013249">
    <property type="entry name" value="RNA_pol_sigma70_r4_t2"/>
</dbReference>
<dbReference type="InterPro" id="IPR014284">
    <property type="entry name" value="RNA_pol_sigma-70_dom"/>
</dbReference>
<dbReference type="SUPFAM" id="SSF88659">
    <property type="entry name" value="Sigma3 and sigma4 domains of RNA polymerase sigma factors"/>
    <property type="match status" value="1"/>
</dbReference>
<dbReference type="Gene3D" id="1.10.1740.10">
    <property type="match status" value="1"/>
</dbReference>
<keyword evidence="3" id="KW-0731">Sigma factor</keyword>
<dbReference type="SUPFAM" id="SSF88946">
    <property type="entry name" value="Sigma2 domain of RNA polymerase sigma factors"/>
    <property type="match status" value="1"/>
</dbReference>
<evidence type="ECO:0000256" key="1">
    <source>
        <dbReference type="ARBA" id="ARBA00010641"/>
    </source>
</evidence>
<dbReference type="CDD" id="cd06171">
    <property type="entry name" value="Sigma70_r4"/>
    <property type="match status" value="1"/>
</dbReference>
<dbReference type="GO" id="GO:0006352">
    <property type="term" value="P:DNA-templated transcription initiation"/>
    <property type="evidence" value="ECO:0007669"/>
    <property type="project" value="InterPro"/>
</dbReference>
<reference evidence="8" key="2">
    <citation type="submission" date="2016-04" db="EMBL/GenBank/DDBJ databases">
        <title>First Complete Genome Sequence of a Subdivision 6 Acidobacterium.</title>
        <authorList>
            <person name="Huang S."/>
            <person name="Vieira S."/>
            <person name="Bunk B."/>
            <person name="Riedel T."/>
            <person name="Sproeer C."/>
            <person name="Overmann J."/>
        </authorList>
    </citation>
    <scope>NUCLEOTIDE SEQUENCE [LARGE SCALE GENOMIC DNA]</scope>
    <source>
        <strain evidence="8">DSM 100886 HEG_-6_39</strain>
    </source>
</reference>
<evidence type="ECO:0000256" key="3">
    <source>
        <dbReference type="ARBA" id="ARBA00023082"/>
    </source>
</evidence>
<dbReference type="Proteomes" id="UP000076079">
    <property type="component" value="Chromosome"/>
</dbReference>
<keyword evidence="8" id="KW-1185">Reference proteome</keyword>
<keyword evidence="4" id="KW-0804">Transcription</keyword>
<dbReference type="EMBL" id="CP015136">
    <property type="protein sequence ID" value="AMY07779.1"/>
    <property type="molecule type" value="Genomic_DNA"/>
</dbReference>
<dbReference type="NCBIfam" id="TIGR02937">
    <property type="entry name" value="sigma70-ECF"/>
    <property type="match status" value="1"/>
</dbReference>
<feature type="domain" description="RNA polymerase sigma-70 region 2" evidence="5">
    <location>
        <begin position="24"/>
        <end position="89"/>
    </location>
</feature>
<dbReference type="STRING" id="1855912.LuPra_00960"/>
<dbReference type="PANTHER" id="PTHR43133">
    <property type="entry name" value="RNA POLYMERASE ECF-TYPE SIGMA FACTO"/>
    <property type="match status" value="1"/>
</dbReference>
<reference evidence="7 8" key="1">
    <citation type="journal article" date="2016" name="Genome Announc.">
        <title>First Complete Genome Sequence of a Subdivision 6 Acidobacterium Strain.</title>
        <authorList>
            <person name="Huang S."/>
            <person name="Vieira S."/>
            <person name="Bunk B."/>
            <person name="Riedel T."/>
            <person name="Sproer C."/>
            <person name="Overmann J."/>
        </authorList>
    </citation>
    <scope>NUCLEOTIDE SEQUENCE [LARGE SCALE GENOMIC DNA]</scope>
    <source>
        <strain evidence="8">DSM 100886 HEG_-6_39</strain>
    </source>
</reference>
<sequence length="176" mass="20300">MPDVEDEVQGLLRARRYDEAFERLLDRHEAQVFRMAVMMLRDHGRAEELTQDIFLQFWRVLPRYDGRAAPSTWLYTMARNACLSALRAAVHRRTSPLEDVPEPAAARPAPVDALDIRQLVSRLPDVQREIVTLFYLQDRSLKEVALGLDLPEGTIKSHLHRSRQALARMMLERGGE</sequence>
<dbReference type="Gene3D" id="1.10.10.10">
    <property type="entry name" value="Winged helix-like DNA-binding domain superfamily/Winged helix DNA-binding domain"/>
    <property type="match status" value="1"/>
</dbReference>
<dbReference type="InterPro" id="IPR007627">
    <property type="entry name" value="RNA_pol_sigma70_r2"/>
</dbReference>
<dbReference type="RefSeq" id="WP_110169688.1">
    <property type="nucleotide sequence ID" value="NZ_CP015136.1"/>
</dbReference>
<evidence type="ECO:0000259" key="6">
    <source>
        <dbReference type="Pfam" id="PF08281"/>
    </source>
</evidence>
<organism evidence="7 8">
    <name type="scientific">Luteitalea pratensis</name>
    <dbReference type="NCBI Taxonomy" id="1855912"/>
    <lineage>
        <taxon>Bacteria</taxon>
        <taxon>Pseudomonadati</taxon>
        <taxon>Acidobacteriota</taxon>
        <taxon>Vicinamibacteria</taxon>
        <taxon>Vicinamibacterales</taxon>
        <taxon>Vicinamibacteraceae</taxon>
        <taxon>Luteitalea</taxon>
    </lineage>
</organism>
<proteinExistence type="inferred from homology"/>
<dbReference type="InterPro" id="IPR013325">
    <property type="entry name" value="RNA_pol_sigma_r2"/>
</dbReference>
<comment type="similarity">
    <text evidence="1">Belongs to the sigma-70 factor family. ECF subfamily.</text>
</comment>
<dbReference type="KEGG" id="abac:LuPra_00960"/>
<dbReference type="GO" id="GO:0016987">
    <property type="term" value="F:sigma factor activity"/>
    <property type="evidence" value="ECO:0007669"/>
    <property type="project" value="UniProtKB-KW"/>
</dbReference>
<evidence type="ECO:0000313" key="7">
    <source>
        <dbReference type="EMBL" id="AMY07779.1"/>
    </source>
</evidence>
<keyword evidence="2" id="KW-0805">Transcription regulation</keyword>
<feature type="domain" description="RNA polymerase sigma factor 70 region 4 type 2" evidence="6">
    <location>
        <begin position="115"/>
        <end position="166"/>
    </location>
</feature>
<dbReference type="InterPro" id="IPR013324">
    <property type="entry name" value="RNA_pol_sigma_r3/r4-like"/>
</dbReference>
<dbReference type="GO" id="GO:0003677">
    <property type="term" value="F:DNA binding"/>
    <property type="evidence" value="ECO:0007669"/>
    <property type="project" value="InterPro"/>
</dbReference>
<dbReference type="InterPro" id="IPR039425">
    <property type="entry name" value="RNA_pol_sigma-70-like"/>
</dbReference>
<name>A0A143PJ29_LUTPR</name>
<evidence type="ECO:0000259" key="5">
    <source>
        <dbReference type="Pfam" id="PF04542"/>
    </source>
</evidence>
<dbReference type="AlphaFoldDB" id="A0A143PJ29"/>
<dbReference type="OrthoDB" id="9784984at2"/>